<evidence type="ECO:0000313" key="1">
    <source>
        <dbReference type="EMBL" id="KAL0471580.1"/>
    </source>
</evidence>
<dbReference type="Proteomes" id="UP001451303">
    <property type="component" value="Unassembled WGS sequence"/>
</dbReference>
<gene>
    <name evidence="1" type="ORF">QR685DRAFT_207802</name>
</gene>
<organism evidence="1 2">
    <name type="scientific">Neurospora intermedia</name>
    <dbReference type="NCBI Taxonomy" id="5142"/>
    <lineage>
        <taxon>Eukaryota</taxon>
        <taxon>Fungi</taxon>
        <taxon>Dikarya</taxon>
        <taxon>Ascomycota</taxon>
        <taxon>Pezizomycotina</taxon>
        <taxon>Sordariomycetes</taxon>
        <taxon>Sordariomycetidae</taxon>
        <taxon>Sordariales</taxon>
        <taxon>Sordariaceae</taxon>
        <taxon>Neurospora</taxon>
    </lineage>
</organism>
<sequence length="241" mass="27885">MQAGNNRQPFIGDILEGILAGHLSPHYARWQWIDGVRAAGPMLELAYWIGPNPGQPSGTQYDRYRDTHTPNHGDPDRWVVFHFHINADFDRYPYLREVNGRTYIGVQSISVFHANEFNSRSGGGAWRVQGNVNVDTRVRRDGFVCPEDELWYIGTDEGLPLISDELQRNLRQWARNLFEDDYLASESIALIMRDLVFYNNGEINVEDSENADFMGYYQQPIYTINWVRRYGTFDFSPSPPQ</sequence>
<reference evidence="1 2" key="1">
    <citation type="submission" date="2023-09" db="EMBL/GenBank/DDBJ databases">
        <title>Multi-omics analysis of a traditional fermented food reveals byproduct-associated fungal strains for waste-to-food upcycling.</title>
        <authorList>
            <consortium name="Lawrence Berkeley National Laboratory"/>
            <person name="Rekdal V.M."/>
            <person name="Villalobos-Escobedo J.M."/>
            <person name="Rodriguez-Valeron N."/>
            <person name="Garcia M.O."/>
            <person name="Vasquez D.P."/>
            <person name="Damayanti I."/>
            <person name="Sorensen P.M."/>
            <person name="Baidoo E.E."/>
            <person name="De Carvalho A.C."/>
            <person name="Riley R."/>
            <person name="Lipzen A."/>
            <person name="He G."/>
            <person name="Yan M."/>
            <person name="Haridas S."/>
            <person name="Daum C."/>
            <person name="Yoshinaga Y."/>
            <person name="Ng V."/>
            <person name="Grigoriev I.V."/>
            <person name="Munk R."/>
            <person name="Nuraida L."/>
            <person name="Wijaya C.H."/>
            <person name="Morales P.-C."/>
            <person name="Keasling J.D."/>
        </authorList>
    </citation>
    <scope>NUCLEOTIDE SEQUENCE [LARGE SCALE GENOMIC DNA]</scope>
    <source>
        <strain evidence="1 2">FGSC 2613</strain>
    </source>
</reference>
<comment type="caution">
    <text evidence="1">The sequence shown here is derived from an EMBL/GenBank/DDBJ whole genome shotgun (WGS) entry which is preliminary data.</text>
</comment>
<keyword evidence="2" id="KW-1185">Reference proteome</keyword>
<name>A0ABR3DFX0_NEUIN</name>
<accession>A0ABR3DFX0</accession>
<dbReference type="EMBL" id="JAVLET010000003">
    <property type="protein sequence ID" value="KAL0471580.1"/>
    <property type="molecule type" value="Genomic_DNA"/>
</dbReference>
<evidence type="ECO:0000313" key="2">
    <source>
        <dbReference type="Proteomes" id="UP001451303"/>
    </source>
</evidence>
<protein>
    <submittedName>
        <fullName evidence="1">Uncharacterized protein</fullName>
    </submittedName>
</protein>
<proteinExistence type="predicted"/>